<evidence type="ECO:0000256" key="2">
    <source>
        <dbReference type="ARBA" id="ARBA00022525"/>
    </source>
</evidence>
<dbReference type="PANTHER" id="PTHR10009">
    <property type="entry name" value="PROTEIN YELLOW-RELATED"/>
    <property type="match status" value="1"/>
</dbReference>
<dbReference type="GO" id="GO:0005576">
    <property type="term" value="C:extracellular region"/>
    <property type="evidence" value="ECO:0007669"/>
    <property type="project" value="UniProtKB-SubCell"/>
</dbReference>
<dbReference type="Pfam" id="PF03022">
    <property type="entry name" value="MRJP"/>
    <property type="match status" value="1"/>
</dbReference>
<evidence type="ECO:0000313" key="3">
    <source>
        <dbReference type="EMBL" id="CAJ0883169.1"/>
    </source>
</evidence>
<dbReference type="PANTHER" id="PTHR10009:SF18">
    <property type="entry name" value="PROTEIN YELLOW-LIKE PROTEIN"/>
    <property type="match status" value="1"/>
</dbReference>
<evidence type="ECO:0008006" key="4">
    <source>
        <dbReference type="Google" id="ProtNLM"/>
    </source>
</evidence>
<dbReference type="Gene3D" id="2.120.10.30">
    <property type="entry name" value="TolB, C-terminal domain"/>
    <property type="match status" value="1"/>
</dbReference>
<accession>A0AA48M1W9</accession>
<name>A0AA48M1W9_9ZZZZ</name>
<gene>
    <name evidence="3" type="ORF">AMST5_03407</name>
</gene>
<dbReference type="EMBL" id="OY288114">
    <property type="protein sequence ID" value="CAJ0883169.1"/>
    <property type="molecule type" value="Genomic_DNA"/>
</dbReference>
<sequence>MNKLSVIIVLSALSGGPAAAIDRDFEPIARLTQGPGNVTVTSTGQVVLSQHQFYEPRFSVVELSPDGVTAPFPNREMNDRGHTSGVSLDSVLGIRSADGVVWMLDNGMRSRVTPKLVAWDTTVDRFSRVIYLPPPVAPPDAFVNDFTIDHRHKKIFIADPAGGLNAALIVVDLETGAARRVLEGHPSVVPENVDLVIDGRPIQVKDANGRLVRPHIGVNPITEDLENEWVYYGPMHGLSLYRVKADDLANEKLDAQTLASKVERYSAKPICDGITIDKANNIYLGDLAENAIGVIKSDRSYQQIAKSSLLSWVDSFSFGPGGKLYAVVNQLHRSATLNGGENASKPPYLLVEVKAFAGGLAGR</sequence>
<proteinExistence type="predicted"/>
<organism evidence="3">
    <name type="scientific">freshwater sediment metagenome</name>
    <dbReference type="NCBI Taxonomy" id="556182"/>
    <lineage>
        <taxon>unclassified sequences</taxon>
        <taxon>metagenomes</taxon>
        <taxon>ecological metagenomes</taxon>
    </lineage>
</organism>
<keyword evidence="2" id="KW-0964">Secreted</keyword>
<dbReference type="InterPro" id="IPR017996">
    <property type="entry name" value="MRJP/yellow-related"/>
</dbReference>
<evidence type="ECO:0000256" key="1">
    <source>
        <dbReference type="ARBA" id="ARBA00004613"/>
    </source>
</evidence>
<reference evidence="3" key="1">
    <citation type="submission" date="2023-07" db="EMBL/GenBank/DDBJ databases">
        <authorList>
            <person name="Pelsma A.J. K."/>
        </authorList>
    </citation>
    <scope>NUCLEOTIDE SEQUENCE</scope>
</reference>
<dbReference type="SUPFAM" id="SSF101898">
    <property type="entry name" value="NHL repeat"/>
    <property type="match status" value="1"/>
</dbReference>
<dbReference type="InterPro" id="IPR011042">
    <property type="entry name" value="6-blade_b-propeller_TolB-like"/>
</dbReference>
<dbReference type="AlphaFoldDB" id="A0AA48M1W9"/>
<protein>
    <recommendedName>
        <fullName evidence="4">Major royal jelly protein</fullName>
    </recommendedName>
</protein>
<comment type="subcellular location">
    <subcellularLocation>
        <location evidence="1">Secreted</location>
    </subcellularLocation>
</comment>